<evidence type="ECO:0000259" key="8">
    <source>
        <dbReference type="PROSITE" id="PS50928"/>
    </source>
</evidence>
<accession>A0A0F5FJS5</accession>
<organism evidence="9 10">
    <name type="scientific">Devosia chinhatensis</name>
    <dbReference type="NCBI Taxonomy" id="429727"/>
    <lineage>
        <taxon>Bacteria</taxon>
        <taxon>Pseudomonadati</taxon>
        <taxon>Pseudomonadota</taxon>
        <taxon>Alphaproteobacteria</taxon>
        <taxon>Hyphomicrobiales</taxon>
        <taxon>Devosiaceae</taxon>
        <taxon>Devosia</taxon>
    </lineage>
</organism>
<comment type="similarity">
    <text evidence="7">Belongs to the binding-protein-dependent transport system permease family.</text>
</comment>
<keyword evidence="2 7" id="KW-0813">Transport</keyword>
<name>A0A0F5FJS5_9HYPH</name>
<comment type="subcellular location">
    <subcellularLocation>
        <location evidence="1 7">Cell membrane</location>
        <topology evidence="1 7">Multi-pass membrane protein</topology>
    </subcellularLocation>
</comment>
<reference evidence="9 10" key="1">
    <citation type="submission" date="2015-03" db="EMBL/GenBank/DDBJ databases">
        <authorList>
            <person name="Hassan Y."/>
            <person name="Lepp D."/>
            <person name="Li X.-Z."/>
            <person name="Zhou T."/>
        </authorList>
    </citation>
    <scope>NUCLEOTIDE SEQUENCE [LARGE SCALE GENOMIC DNA]</scope>
    <source>
        <strain evidence="9 10">IPL18</strain>
    </source>
</reference>
<dbReference type="EMBL" id="JZEY01000054">
    <property type="protein sequence ID" value="KKB09134.1"/>
    <property type="molecule type" value="Genomic_DNA"/>
</dbReference>
<dbReference type="Gene3D" id="1.10.3720.10">
    <property type="entry name" value="MetI-like"/>
    <property type="match status" value="1"/>
</dbReference>
<protein>
    <submittedName>
        <fullName evidence="9">Peptide ABC transporter permease</fullName>
    </submittedName>
</protein>
<dbReference type="InterPro" id="IPR000515">
    <property type="entry name" value="MetI-like"/>
</dbReference>
<feature type="transmembrane region" description="Helical" evidence="7">
    <location>
        <begin position="143"/>
        <end position="165"/>
    </location>
</feature>
<evidence type="ECO:0000256" key="7">
    <source>
        <dbReference type="RuleBase" id="RU363032"/>
    </source>
</evidence>
<keyword evidence="5 7" id="KW-1133">Transmembrane helix</keyword>
<dbReference type="InterPro" id="IPR045621">
    <property type="entry name" value="BPD_transp_1_N"/>
</dbReference>
<keyword evidence="10" id="KW-1185">Reference proteome</keyword>
<evidence type="ECO:0000256" key="3">
    <source>
        <dbReference type="ARBA" id="ARBA00022475"/>
    </source>
</evidence>
<evidence type="ECO:0000256" key="2">
    <source>
        <dbReference type="ARBA" id="ARBA00022448"/>
    </source>
</evidence>
<dbReference type="Pfam" id="PF00528">
    <property type="entry name" value="BPD_transp_1"/>
    <property type="match status" value="1"/>
</dbReference>
<dbReference type="STRING" id="429727.VE26_03775"/>
<dbReference type="RefSeq" id="WP_046103823.1">
    <property type="nucleotide sequence ID" value="NZ_JZEY01000054.1"/>
</dbReference>
<dbReference type="PATRIC" id="fig|429727.3.peg.787"/>
<sequence length="326" mass="35097">MLAYVTRRLLLLIPMAIGMVIVTFGLLLLIPGDPAAVLLGQDATPEAINNLRNSLGLNDPWYIRLWDYFAALLRGDMGQSIFQNQPVAQIIAGRLGATVELAIVALLLASIIGITLGVLAAIRQGSWVDTVTMLFAQLGVSMPVYWLGLLLMLLFAVQLGWLPSIGRGVPMHEAIWAALTGRPQVLWTSISHIALPALALAANSAAIISRLVRASMLEVLREDFVRTAYAKGLRKGRVVVRHALRNALLPVLSVIGLRFGALLGGAVLTESIFAWPGLGQLTIAAISQRDLPLIQGIVLTFAIVYALVNLIVDLLYAAVDPRVRLG</sequence>
<dbReference type="SUPFAM" id="SSF161098">
    <property type="entry name" value="MetI-like"/>
    <property type="match status" value="1"/>
</dbReference>
<dbReference type="PANTHER" id="PTHR43163">
    <property type="entry name" value="DIPEPTIDE TRANSPORT SYSTEM PERMEASE PROTEIN DPPB-RELATED"/>
    <property type="match status" value="1"/>
</dbReference>
<feature type="transmembrane region" description="Helical" evidence="7">
    <location>
        <begin position="293"/>
        <end position="319"/>
    </location>
</feature>
<evidence type="ECO:0000256" key="6">
    <source>
        <dbReference type="ARBA" id="ARBA00023136"/>
    </source>
</evidence>
<proteinExistence type="inferred from homology"/>
<dbReference type="PANTHER" id="PTHR43163:SF6">
    <property type="entry name" value="DIPEPTIDE TRANSPORT SYSTEM PERMEASE PROTEIN DPPB-RELATED"/>
    <property type="match status" value="1"/>
</dbReference>
<evidence type="ECO:0000313" key="10">
    <source>
        <dbReference type="Proteomes" id="UP000033649"/>
    </source>
</evidence>
<dbReference type="Pfam" id="PF19300">
    <property type="entry name" value="BPD_transp_1_N"/>
    <property type="match status" value="1"/>
</dbReference>
<keyword evidence="3" id="KW-1003">Cell membrane</keyword>
<dbReference type="GO" id="GO:0005886">
    <property type="term" value="C:plasma membrane"/>
    <property type="evidence" value="ECO:0007669"/>
    <property type="project" value="UniProtKB-SubCell"/>
</dbReference>
<dbReference type="GO" id="GO:0071916">
    <property type="term" value="F:dipeptide transmembrane transporter activity"/>
    <property type="evidence" value="ECO:0007669"/>
    <property type="project" value="TreeGrafter"/>
</dbReference>
<dbReference type="OrthoDB" id="9805855at2"/>
<keyword evidence="4 7" id="KW-0812">Transmembrane</keyword>
<dbReference type="InterPro" id="IPR035906">
    <property type="entry name" value="MetI-like_sf"/>
</dbReference>
<feature type="domain" description="ABC transmembrane type-1" evidence="8">
    <location>
        <begin position="95"/>
        <end position="316"/>
    </location>
</feature>
<comment type="caution">
    <text evidence="9">The sequence shown here is derived from an EMBL/GenBank/DDBJ whole genome shotgun (WGS) entry which is preliminary data.</text>
</comment>
<feature type="transmembrane region" description="Helical" evidence="7">
    <location>
        <begin position="101"/>
        <end position="122"/>
    </location>
</feature>
<gene>
    <name evidence="9" type="ORF">VE26_03775</name>
</gene>
<evidence type="ECO:0000256" key="1">
    <source>
        <dbReference type="ARBA" id="ARBA00004651"/>
    </source>
</evidence>
<feature type="transmembrane region" description="Helical" evidence="7">
    <location>
        <begin position="185"/>
        <end position="208"/>
    </location>
</feature>
<evidence type="ECO:0000313" key="9">
    <source>
        <dbReference type="EMBL" id="KKB09134.1"/>
    </source>
</evidence>
<dbReference type="PROSITE" id="PS50928">
    <property type="entry name" value="ABC_TM1"/>
    <property type="match status" value="1"/>
</dbReference>
<keyword evidence="6 7" id="KW-0472">Membrane</keyword>
<evidence type="ECO:0000256" key="4">
    <source>
        <dbReference type="ARBA" id="ARBA00022692"/>
    </source>
</evidence>
<dbReference type="AlphaFoldDB" id="A0A0F5FJS5"/>
<dbReference type="Proteomes" id="UP000033649">
    <property type="component" value="Unassembled WGS sequence"/>
</dbReference>
<feature type="transmembrane region" description="Helical" evidence="7">
    <location>
        <begin position="247"/>
        <end position="273"/>
    </location>
</feature>
<dbReference type="CDD" id="cd06261">
    <property type="entry name" value="TM_PBP2"/>
    <property type="match status" value="1"/>
</dbReference>
<evidence type="ECO:0000256" key="5">
    <source>
        <dbReference type="ARBA" id="ARBA00022989"/>
    </source>
</evidence>
<feature type="transmembrane region" description="Helical" evidence="7">
    <location>
        <begin position="9"/>
        <end position="30"/>
    </location>
</feature>